<reference evidence="8" key="1">
    <citation type="submission" date="2024-06" db="UniProtKB">
        <authorList>
            <consortium name="Ensembl"/>
        </authorList>
    </citation>
    <scope>IDENTIFICATION</scope>
</reference>
<feature type="compositionally biased region" description="Gly residues" evidence="5">
    <location>
        <begin position="1"/>
        <end position="20"/>
    </location>
</feature>
<feature type="compositionally biased region" description="Polar residues" evidence="5">
    <location>
        <begin position="111"/>
        <end position="120"/>
    </location>
</feature>
<dbReference type="GO" id="GO:0045725">
    <property type="term" value="P:positive regulation of glycogen biosynthetic process"/>
    <property type="evidence" value="ECO:0007669"/>
    <property type="project" value="Ensembl"/>
</dbReference>
<dbReference type="SMART" id="SM00310">
    <property type="entry name" value="PTBI"/>
    <property type="match status" value="1"/>
</dbReference>
<feature type="compositionally biased region" description="Polar residues" evidence="5">
    <location>
        <begin position="1288"/>
        <end position="1300"/>
    </location>
</feature>
<feature type="compositionally biased region" description="Gly residues" evidence="5">
    <location>
        <begin position="1305"/>
        <end position="1318"/>
    </location>
</feature>
<feature type="compositionally biased region" description="Low complexity" evidence="5">
    <location>
        <begin position="460"/>
        <end position="472"/>
    </location>
</feature>
<evidence type="ECO:0000259" key="7">
    <source>
        <dbReference type="PROSITE" id="PS51064"/>
    </source>
</evidence>
<accession>M3XQ17</accession>
<dbReference type="Pfam" id="PF00169">
    <property type="entry name" value="PH"/>
    <property type="match status" value="1"/>
</dbReference>
<dbReference type="EMBL" id="AEYP01089456">
    <property type="status" value="NOT_ANNOTATED_CDS"/>
    <property type="molecule type" value="Genomic_DNA"/>
</dbReference>
<dbReference type="EMBL" id="AEYP01089452">
    <property type="status" value="NOT_ANNOTATED_CDS"/>
    <property type="molecule type" value="Genomic_DNA"/>
</dbReference>
<proteinExistence type="predicted"/>
<dbReference type="CDD" id="cd01204">
    <property type="entry name" value="PTB_IRS"/>
    <property type="match status" value="1"/>
</dbReference>
<dbReference type="InParanoid" id="M3XQ17"/>
<dbReference type="PANTHER" id="PTHR10614:SF11">
    <property type="entry name" value="INSULIN RECEPTOR SUBSTRATE 1"/>
    <property type="match status" value="1"/>
</dbReference>
<feature type="domain" description="PH" evidence="6">
    <location>
        <begin position="203"/>
        <end position="306"/>
    </location>
</feature>
<dbReference type="PRINTS" id="PR00628">
    <property type="entry name" value="INSULINRSI"/>
</dbReference>
<dbReference type="GO" id="GO:0005159">
    <property type="term" value="F:insulin-like growth factor receptor binding"/>
    <property type="evidence" value="ECO:0007669"/>
    <property type="project" value="Ensembl"/>
</dbReference>
<evidence type="ECO:0000256" key="5">
    <source>
        <dbReference type="SAM" id="MobiDB-lite"/>
    </source>
</evidence>
<evidence type="ECO:0000256" key="4">
    <source>
        <dbReference type="ARBA" id="ARBA00023224"/>
    </source>
</evidence>
<dbReference type="EMBL" id="AEYP01089455">
    <property type="status" value="NOT_ANNOTATED_CDS"/>
    <property type="molecule type" value="Genomic_DNA"/>
</dbReference>
<dbReference type="OMA" id="MTMQMGC"/>
<feature type="region of interest" description="Disordered" evidence="5">
    <location>
        <begin position="1032"/>
        <end position="1125"/>
    </location>
</feature>
<evidence type="ECO:0000256" key="1">
    <source>
        <dbReference type="ARBA" id="ARBA00015710"/>
    </source>
</evidence>
<feature type="compositionally biased region" description="Low complexity" evidence="5">
    <location>
        <begin position="574"/>
        <end position="595"/>
    </location>
</feature>
<dbReference type="InterPro" id="IPR039011">
    <property type="entry name" value="IRS"/>
</dbReference>
<feature type="region of interest" description="Disordered" evidence="5">
    <location>
        <begin position="1369"/>
        <end position="1428"/>
    </location>
</feature>
<feature type="region of interest" description="Disordered" evidence="5">
    <location>
        <begin position="1268"/>
        <end position="1330"/>
    </location>
</feature>
<dbReference type="SUPFAM" id="SSF50729">
    <property type="entry name" value="PH domain-like"/>
    <property type="match status" value="2"/>
</dbReference>
<dbReference type="GO" id="GO:0001784">
    <property type="term" value="F:phosphotyrosine residue binding"/>
    <property type="evidence" value="ECO:0007669"/>
    <property type="project" value="Ensembl"/>
</dbReference>
<evidence type="ECO:0000256" key="3">
    <source>
        <dbReference type="ARBA" id="ARBA00022737"/>
    </source>
</evidence>
<dbReference type="HOGENOM" id="CLU_004902_2_0_1"/>
<feature type="domain" description="IRS-type PTB" evidence="7">
    <location>
        <begin position="351"/>
        <end position="455"/>
    </location>
</feature>
<feature type="compositionally biased region" description="Polar residues" evidence="5">
    <location>
        <begin position="1102"/>
        <end position="1115"/>
    </location>
</feature>
<evidence type="ECO:0000259" key="6">
    <source>
        <dbReference type="PROSITE" id="PS50003"/>
    </source>
</evidence>
<dbReference type="PANTHER" id="PTHR10614">
    <property type="entry name" value="INSULIN RECEPTOR SUBSTRATE"/>
    <property type="match status" value="1"/>
</dbReference>
<dbReference type="PROSITE" id="PS50003">
    <property type="entry name" value="PH_DOMAIN"/>
    <property type="match status" value="1"/>
</dbReference>
<dbReference type="FunFam" id="2.30.29.30:FF:000029">
    <property type="entry name" value="Insulin receptor substrate 1"/>
    <property type="match status" value="1"/>
</dbReference>
<dbReference type="PROSITE" id="PS51064">
    <property type="entry name" value="IRS_PTB"/>
    <property type="match status" value="1"/>
</dbReference>
<evidence type="ECO:0000256" key="2">
    <source>
        <dbReference type="ARBA" id="ARBA00022553"/>
    </source>
</evidence>
<feature type="compositionally biased region" description="Basic residues" evidence="5">
    <location>
        <begin position="545"/>
        <end position="554"/>
    </location>
</feature>
<dbReference type="FunFam" id="2.30.29.30:FF:000129">
    <property type="entry name" value="Insulin receptor substrate 1"/>
    <property type="match status" value="1"/>
</dbReference>
<feature type="compositionally biased region" description="Low complexity" evidence="5">
    <location>
        <begin position="603"/>
        <end position="615"/>
    </location>
</feature>
<organism evidence="8">
    <name type="scientific">Mustela putorius furo</name>
    <name type="common">European domestic ferret</name>
    <name type="synonym">Mustela furo</name>
    <dbReference type="NCBI Taxonomy" id="9669"/>
    <lineage>
        <taxon>Eukaryota</taxon>
        <taxon>Metazoa</taxon>
        <taxon>Chordata</taxon>
        <taxon>Craniata</taxon>
        <taxon>Vertebrata</taxon>
        <taxon>Euteleostomi</taxon>
        <taxon>Mammalia</taxon>
        <taxon>Eutheria</taxon>
        <taxon>Laurasiatheria</taxon>
        <taxon>Carnivora</taxon>
        <taxon>Caniformia</taxon>
        <taxon>Musteloidea</taxon>
        <taxon>Mustelidae</taxon>
        <taxon>Mustelinae</taxon>
        <taxon>Mustela</taxon>
    </lineage>
</organism>
<dbReference type="EMBL" id="AEYP01089451">
    <property type="status" value="NOT_ANNOTATED_CDS"/>
    <property type="molecule type" value="Genomic_DNA"/>
</dbReference>
<feature type="region of interest" description="Disordered" evidence="5">
    <location>
        <begin position="1217"/>
        <end position="1237"/>
    </location>
</feature>
<sequence length="1428" mass="149775">MGGAVGGGGGGGEGGGGGGRTPCNVGTWQLASPCPRIFNLPRESLLPERNSGGKARAPGGAARGPPAAAARLRQTPARVARDASSPLLGRGGCEETRLLEDPGFTHPRRTASPSGHETPVNSGRGRLFGAAAASPFGCPSPAPGAAWLSESGVRLSPALFACAGPRRGASAPHPVVFRRLPLLGCGGGGGSMASPPETDGFSDVRKVGYLRKPKSMHKRFFVLRAASEAGGPARLEYYENEKKWRHKSSAPKRSIPLESCFNINKRADSKNKHLVALYTRDEHFAIAADNEAEQDSWYQALLQLHNRAKGHHDGAAAPGAGGGGGSCSGSSGLGEAGEDLSYGDVPPGPAFKEVWQVILKPKGLGQTKNLIGIYRLCLTSKTISFVKLNSEAAAVVLQLMNIRRCGHSENFFFIEVGRSAVTGPGEFWMQVDDSVVAQNMHETILEAMRAMSDEFRPRSKSQSSSNCSNPISVPLRRHHLNNPPPSQVGLTRRSRTESITATSPASMVGGKQGSFRVRASSDGEGTMSRPASVDGSPVSPSTNRTHAHRHRGSSRLHPPLNHSRSIPMPSSRCSPSATSPVSLSSSSTSGHGSTSDCLFPRRSSASVSGSPSDGGFISSDEYGSSPCDFRSSFRSVTPDSLGHTPPARGEEELSNYICMGGKGSSTLAAPNGHYILPRGGNGHRYIPGTSLGTSPALAGDEAASATDLDNRFRKRTHSAGTSPTISHQKTPSQSSVASIEEYTEMMPAYPPGGGSGGRLPGYRHSAFVPTHSYPEEGLEMHPLDRRGGHHRPDASTLHTDDGYMPMSPGVAPVPSSRKGSGDYMPMSPKSVSAPQQIINPIRRHPQRVDPNGYMMMSPSGSCSPDIGGGPSSSTGAAPSGGSYGKLWTNGVGGHHGSALPHPKLPGESGSSKLLSCTGDYMNMSPVGDSNTSSPSDCYYGPEDPQHKPVLSYYSLPRSFKHTQRPGELEESARHQHLRLSSSSGRLLYAAAAEDSSSSTSSDSLGGGYCGVRPDPGLPHIHHQVLQPHLPRKVDTAAQTNSRLARPTRLSLGDPKASTLPRVREQQQQPTLLHPPEPKSPGEYVNIEFGSDQPGYLSGPVASRSSPSVRCPSQLQPAPREEETGTEEYMNMDLGPGRRATWQESTGVQPGRVGPAPPGAASMCRPTRAVPSSRGDYMTMQMGCPGQSYVDTSPVAPISYADMRTGVVEEASLPGATAAAPSSSAASASPTTAPQKAGELMARSSLLGAPQGPGAMSAFTRVNLSPNRNQSAKVIRADPQGCRRRHSSETFSSTPSATRAGNTVPFGGGAAVGGSGGGSSSTEDMKRHSSASFENVWLRPGELGGAAKEPAPVCGAAGGLENGLNYIDLDLVKDFKQRPQERPPQPQPPPPPPPHQPLGSSESSSTSRSSEDLSAYASISFQKQPEDLQ</sequence>
<dbReference type="GO" id="GO:0005158">
    <property type="term" value="F:insulin receptor binding"/>
    <property type="evidence" value="ECO:0007669"/>
    <property type="project" value="Ensembl"/>
</dbReference>
<dbReference type="GO" id="GO:0046628">
    <property type="term" value="P:positive regulation of insulin receptor signaling pathway"/>
    <property type="evidence" value="ECO:0007669"/>
    <property type="project" value="Ensembl"/>
</dbReference>
<feature type="compositionally biased region" description="Basic and acidic residues" evidence="5">
    <location>
        <begin position="1369"/>
        <end position="1380"/>
    </location>
</feature>
<dbReference type="CDD" id="cd01257">
    <property type="entry name" value="PH_IRS"/>
    <property type="match status" value="1"/>
</dbReference>
<dbReference type="GO" id="GO:0043548">
    <property type="term" value="F:phosphatidylinositol 3-kinase binding"/>
    <property type="evidence" value="ECO:0007669"/>
    <property type="project" value="Ensembl"/>
</dbReference>
<feature type="region of interest" description="Disordered" evidence="5">
    <location>
        <begin position="42"/>
        <end position="120"/>
    </location>
</feature>
<evidence type="ECO:0000313" key="8">
    <source>
        <dbReference type="Ensembl" id="ENSMPUP00000001167.1"/>
    </source>
</evidence>
<dbReference type="eggNOG" id="ENOG502QUNU">
    <property type="taxonomic scope" value="Eukaryota"/>
</dbReference>
<feature type="compositionally biased region" description="Low complexity" evidence="5">
    <location>
        <begin position="1399"/>
        <end position="1413"/>
    </location>
</feature>
<dbReference type="EMBL" id="AEYP01089453">
    <property type="status" value="NOT_ANNOTATED_CDS"/>
    <property type="molecule type" value="Genomic_DNA"/>
</dbReference>
<feature type="compositionally biased region" description="Gly residues" evidence="5">
    <location>
        <begin position="319"/>
        <end position="328"/>
    </location>
</feature>
<dbReference type="GO" id="GO:0046326">
    <property type="term" value="P:positive regulation of D-glucose import"/>
    <property type="evidence" value="ECO:0007669"/>
    <property type="project" value="Ensembl"/>
</dbReference>
<feature type="compositionally biased region" description="Low complexity" evidence="5">
    <location>
        <begin position="55"/>
        <end position="71"/>
    </location>
</feature>
<dbReference type="SMART" id="SM01244">
    <property type="entry name" value="IRS"/>
    <property type="match status" value="1"/>
</dbReference>
<gene>
    <name evidence="8" type="primary">IRS1</name>
</gene>
<feature type="compositionally biased region" description="Pro residues" evidence="5">
    <location>
        <begin position="1381"/>
        <end position="1395"/>
    </location>
</feature>
<dbReference type="GeneTree" id="ENSGT00940000161579"/>
<dbReference type="Ensembl" id="ENSMPUT00000001192.1">
    <property type="protein sequence ID" value="ENSMPUP00000001167.1"/>
    <property type="gene ID" value="ENSMPUG00000001178.1"/>
</dbReference>
<dbReference type="GO" id="GO:0048009">
    <property type="term" value="P:insulin-like growth factor receptor signaling pathway"/>
    <property type="evidence" value="ECO:0007669"/>
    <property type="project" value="Ensembl"/>
</dbReference>
<dbReference type="GO" id="GO:0043491">
    <property type="term" value="P:phosphatidylinositol 3-kinase/protein kinase B signal transduction"/>
    <property type="evidence" value="ECO:0007669"/>
    <property type="project" value="Ensembl"/>
</dbReference>
<feature type="region of interest" description="Disordered" evidence="5">
    <location>
        <begin position="453"/>
        <end position="621"/>
    </location>
</feature>
<dbReference type="GO" id="GO:0019221">
    <property type="term" value="P:cytokine-mediated signaling pathway"/>
    <property type="evidence" value="ECO:0007669"/>
    <property type="project" value="Ensembl"/>
</dbReference>
<dbReference type="InterPro" id="IPR011993">
    <property type="entry name" value="PH-like_dom_sf"/>
</dbReference>
<keyword evidence="4" id="KW-0807">Transducer</keyword>
<dbReference type="InterPro" id="IPR001849">
    <property type="entry name" value="PH_domain"/>
</dbReference>
<feature type="compositionally biased region" description="Low complexity" evidence="5">
    <location>
        <begin position="1217"/>
        <end position="1233"/>
    </location>
</feature>
<dbReference type="Pfam" id="PF02174">
    <property type="entry name" value="IRS"/>
    <property type="match status" value="1"/>
</dbReference>
<dbReference type="GO" id="GO:0030159">
    <property type="term" value="F:signaling receptor complex adaptor activity"/>
    <property type="evidence" value="ECO:0007669"/>
    <property type="project" value="Ensembl"/>
</dbReference>
<feature type="region of interest" description="Disordered" evidence="5">
    <location>
        <begin position="1141"/>
        <end position="1168"/>
    </location>
</feature>
<dbReference type="GO" id="GO:0005901">
    <property type="term" value="C:caveola"/>
    <property type="evidence" value="ECO:0007669"/>
    <property type="project" value="Ensembl"/>
</dbReference>
<dbReference type="InterPro" id="IPR002404">
    <property type="entry name" value="IRS_PTB"/>
</dbReference>
<dbReference type="GO" id="GO:0032000">
    <property type="term" value="P:positive regulation of fatty acid beta-oxidation"/>
    <property type="evidence" value="ECO:0007669"/>
    <property type="project" value="Ensembl"/>
</dbReference>
<feature type="region of interest" description="Disordered" evidence="5">
    <location>
        <begin position="309"/>
        <end position="328"/>
    </location>
</feature>
<dbReference type="STRING" id="9669.ENSMPUP00000001167"/>
<dbReference type="SMART" id="SM00233">
    <property type="entry name" value="PH"/>
    <property type="match status" value="1"/>
</dbReference>
<dbReference type="GO" id="GO:0046676">
    <property type="term" value="P:negative regulation of insulin secretion"/>
    <property type="evidence" value="ECO:0007669"/>
    <property type="project" value="Ensembl"/>
</dbReference>
<name>M3XQ17_MUSPF</name>
<keyword evidence="3" id="KW-0677">Repeat</keyword>
<dbReference type="Gene3D" id="2.30.29.30">
    <property type="entry name" value="Pleckstrin-homology domain (PH domain)/Phosphotyrosine-binding domain (PTB)"/>
    <property type="match status" value="2"/>
</dbReference>
<dbReference type="GO" id="GO:0008286">
    <property type="term" value="P:insulin receptor signaling pathway"/>
    <property type="evidence" value="ECO:0007669"/>
    <property type="project" value="Ensembl"/>
</dbReference>
<protein>
    <recommendedName>
        <fullName evidence="1">Insulin receptor substrate 1</fullName>
    </recommendedName>
</protein>
<keyword evidence="2" id="KW-0597">Phosphoprotein</keyword>
<feature type="region of interest" description="Disordered" evidence="5">
    <location>
        <begin position="1"/>
        <end position="24"/>
    </location>
</feature>
<dbReference type="EMBL" id="AEYP01089454">
    <property type="status" value="NOT_ANNOTATED_CDS"/>
    <property type="molecule type" value="Genomic_DNA"/>
</dbReference>
<dbReference type="GO" id="GO:0005829">
    <property type="term" value="C:cytosol"/>
    <property type="evidence" value="ECO:0007669"/>
    <property type="project" value="Ensembl"/>
</dbReference>
<dbReference type="GO" id="GO:0005654">
    <property type="term" value="C:nucleoplasm"/>
    <property type="evidence" value="ECO:0007669"/>
    <property type="project" value="Ensembl"/>
</dbReference>